<evidence type="ECO:0000259" key="6">
    <source>
        <dbReference type="SMART" id="SM01266"/>
    </source>
</evidence>
<dbReference type="InterPro" id="IPR024688">
    <property type="entry name" value="Mac_dom"/>
</dbReference>
<name>A0ABT2TXH3_9FIRM</name>
<accession>A0ABT2TXH3</accession>
<keyword evidence="4 5" id="KW-0012">Acyltransferase</keyword>
<comment type="similarity">
    <text evidence="1 5">Belongs to the transferase hexapeptide repeat family.</text>
</comment>
<keyword evidence="3" id="KW-0677">Repeat</keyword>
<sequence length="199" mass="22230">MLNGKIYDISDKELETLRIRARQLTKTYNDTFDTETQKRNKILAELMPHMGAGTYIQGPIQFDYGCFTKMGTNCYANYNLTILDGAWVTIGNDVFFGPNCTLVTPIHPFLTNERKMRTKEDGTLYDMEYAKPITIGNGCWLASNVVVCGGVTIGNNCVIGAGSVVTKNIPDNSFAAGNPCKVIRKIIEKDSLKYRKDLY</sequence>
<dbReference type="Proteomes" id="UP001652409">
    <property type="component" value="Unassembled WGS sequence"/>
</dbReference>
<dbReference type="Pfam" id="PF00132">
    <property type="entry name" value="Hexapep"/>
    <property type="match status" value="1"/>
</dbReference>
<protein>
    <recommendedName>
        <fullName evidence="5">Acetyltransferase</fullName>
        <ecNumber evidence="5">2.3.1.-</ecNumber>
    </recommendedName>
</protein>
<dbReference type="InterPro" id="IPR011004">
    <property type="entry name" value="Trimer_LpxA-like_sf"/>
</dbReference>
<feature type="domain" description="Maltose/galactoside acetyltransferase" evidence="6">
    <location>
        <begin position="1"/>
        <end position="52"/>
    </location>
</feature>
<organism evidence="7 8">
    <name type="scientific">Blautia ammoniilytica</name>
    <dbReference type="NCBI Taxonomy" id="2981782"/>
    <lineage>
        <taxon>Bacteria</taxon>
        <taxon>Bacillati</taxon>
        <taxon>Bacillota</taxon>
        <taxon>Clostridia</taxon>
        <taxon>Lachnospirales</taxon>
        <taxon>Lachnospiraceae</taxon>
        <taxon>Blautia</taxon>
    </lineage>
</organism>
<evidence type="ECO:0000313" key="7">
    <source>
        <dbReference type="EMBL" id="MCU6766948.1"/>
    </source>
</evidence>
<dbReference type="SMART" id="SM01266">
    <property type="entry name" value="Mac"/>
    <property type="match status" value="1"/>
</dbReference>
<evidence type="ECO:0000256" key="1">
    <source>
        <dbReference type="ARBA" id="ARBA00007274"/>
    </source>
</evidence>
<dbReference type="Gene3D" id="2.160.10.10">
    <property type="entry name" value="Hexapeptide repeat proteins"/>
    <property type="match status" value="1"/>
</dbReference>
<evidence type="ECO:0000256" key="3">
    <source>
        <dbReference type="ARBA" id="ARBA00022737"/>
    </source>
</evidence>
<dbReference type="InterPro" id="IPR039369">
    <property type="entry name" value="LacA-like"/>
</dbReference>
<evidence type="ECO:0000256" key="5">
    <source>
        <dbReference type="RuleBase" id="RU367021"/>
    </source>
</evidence>
<evidence type="ECO:0000313" key="8">
    <source>
        <dbReference type="Proteomes" id="UP001652409"/>
    </source>
</evidence>
<dbReference type="PANTHER" id="PTHR43017:SF1">
    <property type="entry name" value="ACETYLTRANSFERASE YJL218W-RELATED"/>
    <property type="match status" value="1"/>
</dbReference>
<evidence type="ECO:0000256" key="4">
    <source>
        <dbReference type="ARBA" id="ARBA00023315"/>
    </source>
</evidence>
<dbReference type="EC" id="2.3.1.-" evidence="5"/>
<reference evidence="7 8" key="1">
    <citation type="journal article" date="2021" name="ISME Commun">
        <title>Automated analysis of genomic sequences facilitates high-throughput and comprehensive description of bacteria.</title>
        <authorList>
            <person name="Hitch T.C.A."/>
        </authorList>
    </citation>
    <scope>NUCLEOTIDE SEQUENCE [LARGE SCALE GENOMIC DNA]</scope>
    <source>
        <strain evidence="7 8">Sanger_23</strain>
    </source>
</reference>
<dbReference type="PANTHER" id="PTHR43017">
    <property type="entry name" value="GALACTOSIDE O-ACETYLTRANSFERASE"/>
    <property type="match status" value="1"/>
</dbReference>
<comment type="caution">
    <text evidence="7">The sequence shown here is derived from an EMBL/GenBank/DDBJ whole genome shotgun (WGS) entry which is preliminary data.</text>
</comment>
<proteinExistence type="inferred from homology"/>
<keyword evidence="2 5" id="KW-0808">Transferase</keyword>
<dbReference type="InterPro" id="IPR001451">
    <property type="entry name" value="Hexapep"/>
</dbReference>
<dbReference type="CDD" id="cd03357">
    <property type="entry name" value="LbH_MAT_GAT"/>
    <property type="match status" value="1"/>
</dbReference>
<keyword evidence="8" id="KW-1185">Reference proteome</keyword>
<dbReference type="SUPFAM" id="SSF51161">
    <property type="entry name" value="Trimeric LpxA-like enzymes"/>
    <property type="match status" value="1"/>
</dbReference>
<evidence type="ECO:0000256" key="2">
    <source>
        <dbReference type="ARBA" id="ARBA00022679"/>
    </source>
</evidence>
<gene>
    <name evidence="7" type="ORF">OCV61_16375</name>
</gene>
<dbReference type="Pfam" id="PF12464">
    <property type="entry name" value="Mac"/>
    <property type="match status" value="1"/>
</dbReference>
<dbReference type="Pfam" id="PF14602">
    <property type="entry name" value="Hexapep_2"/>
    <property type="match status" value="1"/>
</dbReference>
<dbReference type="EMBL" id="JAOQJL010000045">
    <property type="protein sequence ID" value="MCU6766948.1"/>
    <property type="molecule type" value="Genomic_DNA"/>
</dbReference>